<evidence type="ECO:0000313" key="2">
    <source>
        <dbReference type="EMBL" id="SCY87789.1"/>
    </source>
</evidence>
<dbReference type="InterPro" id="IPR051218">
    <property type="entry name" value="Sec_MonoDiacylglyc_Lipase"/>
</dbReference>
<dbReference type="Proteomes" id="UP000199354">
    <property type="component" value="Unassembled WGS sequence"/>
</dbReference>
<proteinExistence type="predicted"/>
<organism evidence="2 3">
    <name type="scientific">Flavobacterium caeni</name>
    <dbReference type="NCBI Taxonomy" id="490189"/>
    <lineage>
        <taxon>Bacteria</taxon>
        <taxon>Pseudomonadati</taxon>
        <taxon>Bacteroidota</taxon>
        <taxon>Flavobacteriia</taxon>
        <taxon>Flavobacteriales</taxon>
        <taxon>Flavobacteriaceae</taxon>
        <taxon>Flavobacterium</taxon>
    </lineage>
</organism>
<dbReference type="EMBL" id="FMVF01000014">
    <property type="protein sequence ID" value="SCY87789.1"/>
    <property type="molecule type" value="Genomic_DNA"/>
</dbReference>
<dbReference type="Pfam" id="PF01764">
    <property type="entry name" value="Lipase_3"/>
    <property type="match status" value="1"/>
</dbReference>
<dbReference type="InterPro" id="IPR002921">
    <property type="entry name" value="Fungal_lipase-type"/>
</dbReference>
<dbReference type="RefSeq" id="WP_091145109.1">
    <property type="nucleotide sequence ID" value="NZ_FMVF01000014.1"/>
</dbReference>
<name>A0A1G5JJ50_9FLAO</name>
<gene>
    <name evidence="2" type="ORF">SAMN02927903_02711</name>
</gene>
<dbReference type="PANTHER" id="PTHR45856:SF11">
    <property type="entry name" value="FUNGAL LIPASE-LIKE DOMAIN-CONTAINING PROTEIN"/>
    <property type="match status" value="1"/>
</dbReference>
<dbReference type="OrthoDB" id="927373at2"/>
<reference evidence="2 3" key="1">
    <citation type="submission" date="2016-10" db="EMBL/GenBank/DDBJ databases">
        <authorList>
            <person name="de Groot N.N."/>
        </authorList>
    </citation>
    <scope>NUCLEOTIDE SEQUENCE [LARGE SCALE GENOMIC DNA]</scope>
    <source>
        <strain evidence="2 3">CGMCC 1.7031</strain>
    </source>
</reference>
<dbReference type="GO" id="GO:0006629">
    <property type="term" value="P:lipid metabolic process"/>
    <property type="evidence" value="ECO:0007669"/>
    <property type="project" value="InterPro"/>
</dbReference>
<dbReference type="SUPFAM" id="SSF53474">
    <property type="entry name" value="alpha/beta-Hydrolases"/>
    <property type="match status" value="1"/>
</dbReference>
<feature type="domain" description="Fungal lipase-type" evidence="1">
    <location>
        <begin position="83"/>
        <end position="238"/>
    </location>
</feature>
<dbReference type="PANTHER" id="PTHR45856">
    <property type="entry name" value="ALPHA/BETA-HYDROLASES SUPERFAMILY PROTEIN"/>
    <property type="match status" value="1"/>
</dbReference>
<dbReference type="STRING" id="490189.SAMN02927903_02711"/>
<dbReference type="AlphaFoldDB" id="A0A1G5JJ50"/>
<protein>
    <submittedName>
        <fullName evidence="2">Lipase (Class 3)</fullName>
    </submittedName>
</protein>
<dbReference type="InterPro" id="IPR029058">
    <property type="entry name" value="AB_hydrolase_fold"/>
</dbReference>
<sequence>MKTFLGVVLLAIACTAWGQATKPLRAGFDKEEYKQLLRAFSCWGDSTIYKGIPESTAYRTIYRSKVIGMENQWELYENHTHAVICLRGTANSKVSWMANFYAAMIPAVGQLQLNDTLKFDYHFANNPRAAVHVGWALSSAYLLTDILPKVREQYEKGFRAFMIFGHSQGAALAYLITAQLKHYQKTGVLPKDIVWKTYCSAAPKPGNLYFAYDYEASTQMGWSYSVVNAADWVPEVPVTIQVVGDFNNVNPFTEAKKQLRKLPFPQNKLMTFMHGQLTRPNKRALKKYQLYLGKIASRVVEKNVPGYKSPEEFYDSNNYMRCGNMIVLNPDEAYYQKFPDDKSKLFQHHSLLAYLYLLDKLPVE</sequence>
<evidence type="ECO:0000259" key="1">
    <source>
        <dbReference type="Pfam" id="PF01764"/>
    </source>
</evidence>
<keyword evidence="3" id="KW-1185">Reference proteome</keyword>
<dbReference type="Gene3D" id="3.40.50.1820">
    <property type="entry name" value="alpha/beta hydrolase"/>
    <property type="match status" value="1"/>
</dbReference>
<evidence type="ECO:0000313" key="3">
    <source>
        <dbReference type="Proteomes" id="UP000199354"/>
    </source>
</evidence>
<accession>A0A1G5JJ50</accession>